<dbReference type="PANTHER" id="PTHR32039:SF7">
    <property type="entry name" value="COMPETENCE PROTEIN COMM"/>
    <property type="match status" value="1"/>
</dbReference>
<dbReference type="Proteomes" id="UP000185736">
    <property type="component" value="Unassembled WGS sequence"/>
</dbReference>
<evidence type="ECO:0000259" key="2">
    <source>
        <dbReference type="SMART" id="SM00382"/>
    </source>
</evidence>
<dbReference type="InterPro" id="IPR025158">
    <property type="entry name" value="Mg_chelat-rel_C"/>
</dbReference>
<dbReference type="RefSeq" id="WP_075248495.1">
    <property type="nucleotide sequence ID" value="NZ_MSGO01000009.1"/>
</dbReference>
<proteinExistence type="inferred from homology"/>
<dbReference type="Pfam" id="PF01078">
    <property type="entry name" value="Mg_chelatase"/>
    <property type="match status" value="1"/>
</dbReference>
<dbReference type="InterPro" id="IPR000523">
    <property type="entry name" value="Mg_chelatse_chII-like_cat_dom"/>
</dbReference>
<comment type="caution">
    <text evidence="3">The sequence shown here is derived from an EMBL/GenBank/DDBJ whole genome shotgun (WGS) entry which is preliminary data.</text>
</comment>
<organism evidence="3 4">
    <name type="scientific">Actinomyces oris</name>
    <dbReference type="NCBI Taxonomy" id="544580"/>
    <lineage>
        <taxon>Bacteria</taxon>
        <taxon>Bacillati</taxon>
        <taxon>Actinomycetota</taxon>
        <taxon>Actinomycetes</taxon>
        <taxon>Actinomycetales</taxon>
        <taxon>Actinomycetaceae</taxon>
        <taxon>Actinomyces</taxon>
    </lineage>
</organism>
<reference evidence="3 4" key="1">
    <citation type="submission" date="2016-12" db="EMBL/GenBank/DDBJ databases">
        <title>Genomic comparison of strains in the 'Actinomyces naeslundii' group.</title>
        <authorList>
            <person name="Mughal S.R."/>
            <person name="Do T."/>
            <person name="Gilbert S.C."/>
            <person name="Witherden E.A."/>
            <person name="Didelot X."/>
            <person name="Beighton D."/>
        </authorList>
    </citation>
    <scope>NUCLEOTIDE SEQUENCE [LARGE SCALE GENOMIC DNA]</scope>
    <source>
        <strain evidence="3 4">S64C</strain>
    </source>
</reference>
<feature type="domain" description="AAA+ ATPase" evidence="2">
    <location>
        <begin position="226"/>
        <end position="410"/>
    </location>
</feature>
<dbReference type="CDD" id="cd00009">
    <property type="entry name" value="AAA"/>
    <property type="match status" value="1"/>
</dbReference>
<dbReference type="InterPro" id="IPR027417">
    <property type="entry name" value="P-loop_NTPase"/>
</dbReference>
<dbReference type="EMBL" id="MSGO01000009">
    <property type="protein sequence ID" value="OLL15436.1"/>
    <property type="molecule type" value="Genomic_DNA"/>
</dbReference>
<accession>A0A1Q8I2U8</accession>
<dbReference type="Pfam" id="PF13335">
    <property type="entry name" value="Mg_chelatase_C"/>
    <property type="match status" value="1"/>
</dbReference>
<dbReference type="SUPFAM" id="SSF52540">
    <property type="entry name" value="P-loop containing nucleoside triphosphate hydrolases"/>
    <property type="match status" value="1"/>
</dbReference>
<dbReference type="SMART" id="SM00382">
    <property type="entry name" value="AAA"/>
    <property type="match status" value="1"/>
</dbReference>
<dbReference type="InterPro" id="IPR004482">
    <property type="entry name" value="Mg_chelat-rel"/>
</dbReference>
<sequence>MGLARTLAVTLTGLAGHIVDVEAHATQGLPGFTLVGLPDTAVRESRERVRAALSTCGVTWGEQRLTVNLSPADLRKTGTGLDLALALAVLGARGRLGRSAAGLLGRTVYIGELGLDGSVHSVRGILPSVQAAVAAGVEEIVVAQEAAAEAELVPGARVTAVRHVGQLVERYGGRLSAAVAAALEQITEAAADDAPTPPPHDAEPPDLADVVGQDEARQALEVAAAGGHHLIMVGPPGTGKTMLAERLPSILPPLEQADAVTVTSLHSVAGIFDPARGLITRPPLRAPHHTATRAAVVGGGSGLPRPGDVSLAHRGVLFLDEAPEFSAGVLDCLRQPLESGVVTIDRVGGRASYPAAFQLVLAANPCPCGKAGGRGLECTCTSLQRRRYFSRLSGPLLDRVDIQVEVGAVSAADLASAGHGESSATVARRVLRARRAAERRLAGTPWRLNAEVPGSYLRGPDGGLSAPLNRRLMTALERGDLSLRGVDRVLRLAWTLADLEGVEALSLAHIGTALALRTSGVRP</sequence>
<dbReference type="AlphaFoldDB" id="A0A1Q8I2U8"/>
<dbReference type="PANTHER" id="PTHR32039">
    <property type="entry name" value="MAGNESIUM-CHELATASE SUBUNIT CHLI"/>
    <property type="match status" value="1"/>
</dbReference>
<evidence type="ECO:0000313" key="3">
    <source>
        <dbReference type="EMBL" id="OLL15436.1"/>
    </source>
</evidence>
<comment type="similarity">
    <text evidence="1">Belongs to the Mg-chelatase subunits D/I family. ComM subfamily.</text>
</comment>
<name>A0A1Q8I2U8_9ACTO</name>
<dbReference type="InterPro" id="IPR020568">
    <property type="entry name" value="Ribosomal_Su5_D2-typ_SF"/>
</dbReference>
<dbReference type="NCBIfam" id="TIGR00368">
    <property type="entry name" value="YifB family Mg chelatase-like AAA ATPase"/>
    <property type="match status" value="1"/>
</dbReference>
<evidence type="ECO:0000313" key="4">
    <source>
        <dbReference type="Proteomes" id="UP000185736"/>
    </source>
</evidence>
<dbReference type="Gene3D" id="3.30.230.10">
    <property type="match status" value="1"/>
</dbReference>
<gene>
    <name evidence="3" type="ORF">BKH32_02585</name>
</gene>
<evidence type="ECO:0000256" key="1">
    <source>
        <dbReference type="ARBA" id="ARBA00006354"/>
    </source>
</evidence>
<dbReference type="InterPro" id="IPR014721">
    <property type="entry name" value="Ribsml_uS5_D2-typ_fold_subgr"/>
</dbReference>
<dbReference type="Pfam" id="PF13541">
    <property type="entry name" value="ChlI"/>
    <property type="match status" value="1"/>
</dbReference>
<dbReference type="InterPro" id="IPR003593">
    <property type="entry name" value="AAA+_ATPase"/>
</dbReference>
<protein>
    <submittedName>
        <fullName evidence="3">Mg chelatase-like protein</fullName>
    </submittedName>
</protein>
<dbReference type="GO" id="GO:0005524">
    <property type="term" value="F:ATP binding"/>
    <property type="evidence" value="ECO:0007669"/>
    <property type="project" value="InterPro"/>
</dbReference>
<dbReference type="InterPro" id="IPR045006">
    <property type="entry name" value="CHLI-like"/>
</dbReference>
<dbReference type="SUPFAM" id="SSF54211">
    <property type="entry name" value="Ribosomal protein S5 domain 2-like"/>
    <property type="match status" value="1"/>
</dbReference>
<dbReference type="Gene3D" id="3.40.50.300">
    <property type="entry name" value="P-loop containing nucleotide triphosphate hydrolases"/>
    <property type="match status" value="1"/>
</dbReference>